<accession>A0A369I405</accession>
<evidence type="ECO:0000313" key="1">
    <source>
        <dbReference type="EMBL" id="RDB02975.1"/>
    </source>
</evidence>
<name>A0A369I405_9BACT</name>
<dbReference type="AlphaFoldDB" id="A0A369I405"/>
<keyword evidence="2" id="KW-1185">Reference proteome</keyword>
<dbReference type="EMBL" id="QPIW01000033">
    <property type="protein sequence ID" value="RDB02975.1"/>
    <property type="molecule type" value="Genomic_DNA"/>
</dbReference>
<dbReference type="Proteomes" id="UP000253141">
    <property type="component" value="Unassembled WGS sequence"/>
</dbReference>
<evidence type="ECO:0000313" key="2">
    <source>
        <dbReference type="Proteomes" id="UP000253141"/>
    </source>
</evidence>
<proteinExistence type="predicted"/>
<gene>
    <name evidence="1" type="ORF">DVG78_26280</name>
</gene>
<comment type="caution">
    <text evidence="1">The sequence shown here is derived from an EMBL/GenBank/DDBJ whole genome shotgun (WGS) entry which is preliminary data.</text>
</comment>
<reference evidence="1 2" key="1">
    <citation type="submission" date="2018-07" db="EMBL/GenBank/DDBJ databases">
        <title>Genome analysis of Runella aurantiaca.</title>
        <authorList>
            <person name="Yang X."/>
        </authorList>
    </citation>
    <scope>NUCLEOTIDE SEQUENCE [LARGE SCALE GENOMIC DNA]</scope>
    <source>
        <strain evidence="1 2">YX9</strain>
    </source>
</reference>
<protein>
    <submittedName>
        <fullName evidence="1">Uncharacterized protein</fullName>
    </submittedName>
</protein>
<sequence>MEIETDKSKVLDVTHQLTPLMIDRDLVGLNKILDTNFTITHITGYVIWVYEFCMIWTYCLKVNLRELLNFQ</sequence>
<organism evidence="1 2">
    <name type="scientific">Runella aurantiaca</name>
    <dbReference type="NCBI Taxonomy" id="2282308"/>
    <lineage>
        <taxon>Bacteria</taxon>
        <taxon>Pseudomonadati</taxon>
        <taxon>Bacteroidota</taxon>
        <taxon>Cytophagia</taxon>
        <taxon>Cytophagales</taxon>
        <taxon>Spirosomataceae</taxon>
        <taxon>Runella</taxon>
    </lineage>
</organism>